<organism evidence="1 2">
    <name type="scientific">Allochromatium tepidum</name>
    <dbReference type="NCBI Taxonomy" id="553982"/>
    <lineage>
        <taxon>Bacteria</taxon>
        <taxon>Pseudomonadati</taxon>
        <taxon>Pseudomonadota</taxon>
        <taxon>Gammaproteobacteria</taxon>
        <taxon>Chromatiales</taxon>
        <taxon>Chromatiaceae</taxon>
        <taxon>Allochromatium</taxon>
    </lineage>
</organism>
<accession>A0ABN6GB80</accession>
<dbReference type="Proteomes" id="UP000680679">
    <property type="component" value="Chromosome"/>
</dbReference>
<name>A0ABN6GB80_9GAMM</name>
<keyword evidence="2" id="KW-1185">Reference proteome</keyword>
<evidence type="ECO:0000313" key="1">
    <source>
        <dbReference type="EMBL" id="BCU07191.1"/>
    </source>
</evidence>
<reference evidence="1 2" key="1">
    <citation type="submission" date="2021-04" db="EMBL/GenBank/DDBJ databases">
        <title>Complete genome sequencing of Allochromatium tepidum strain NZ.</title>
        <authorList>
            <person name="Tsukatani Y."/>
            <person name="Mori H."/>
        </authorList>
    </citation>
    <scope>NUCLEOTIDE SEQUENCE [LARGE SCALE GENOMIC DNA]</scope>
    <source>
        <strain evidence="1 2">NZ</strain>
    </source>
</reference>
<dbReference type="EMBL" id="AP024563">
    <property type="protein sequence ID" value="BCU07191.1"/>
    <property type="molecule type" value="Genomic_DNA"/>
</dbReference>
<sequence>MQLPPKGDPHGDFAMQLPRDTVLYVLREYGVEVECDTPMLDGRALRTLSADDVIECQWLPDPVMGLMVRYLARKFGIPTHAFYFDITQDVGPPRHH</sequence>
<gene>
    <name evidence="1" type="ORF">Atep_18680</name>
</gene>
<dbReference type="RefSeq" id="WP_213378324.1">
    <property type="nucleotide sequence ID" value="NZ_AP024563.1"/>
</dbReference>
<proteinExistence type="predicted"/>
<evidence type="ECO:0000313" key="2">
    <source>
        <dbReference type="Proteomes" id="UP000680679"/>
    </source>
</evidence>
<protein>
    <submittedName>
        <fullName evidence="1">Uncharacterized protein</fullName>
    </submittedName>
</protein>